<dbReference type="InterPro" id="IPR036397">
    <property type="entry name" value="RNaseH_sf"/>
</dbReference>
<keyword evidence="3" id="KW-1185">Reference proteome</keyword>
<sequence length="168" mass="18327">MTFASAHKRRKIDVVLPKNTVLDRLLISTLAAGKDEAEKLLALYGPVTHTTVPLKVTVHGCCRNAGKISEAAGAATYWGPNARLNTSGRVWGAQTSPRAELLSVLLALKSAPLFKSLEISTQSEYVIRSVVHYAARNDACGWRCANGDILKEIMIFIKRRSVPLSMSH</sequence>
<evidence type="ECO:0000313" key="3">
    <source>
        <dbReference type="Proteomes" id="UP001215280"/>
    </source>
</evidence>
<organism evidence="2 3">
    <name type="scientific">Mycena maculata</name>
    <dbReference type="NCBI Taxonomy" id="230809"/>
    <lineage>
        <taxon>Eukaryota</taxon>
        <taxon>Fungi</taxon>
        <taxon>Dikarya</taxon>
        <taxon>Basidiomycota</taxon>
        <taxon>Agaricomycotina</taxon>
        <taxon>Agaricomycetes</taxon>
        <taxon>Agaricomycetidae</taxon>
        <taxon>Agaricales</taxon>
        <taxon>Marasmiineae</taxon>
        <taxon>Mycenaceae</taxon>
        <taxon>Mycena</taxon>
    </lineage>
</organism>
<protein>
    <recommendedName>
        <fullName evidence="1">RNase H type-1 domain-containing protein</fullName>
    </recommendedName>
</protein>
<dbReference type="AlphaFoldDB" id="A0AAD7N0F3"/>
<proteinExistence type="predicted"/>
<dbReference type="Gene3D" id="3.30.420.10">
    <property type="entry name" value="Ribonuclease H-like superfamily/Ribonuclease H"/>
    <property type="match status" value="1"/>
</dbReference>
<evidence type="ECO:0000313" key="2">
    <source>
        <dbReference type="EMBL" id="KAJ7741151.1"/>
    </source>
</evidence>
<evidence type="ECO:0000259" key="1">
    <source>
        <dbReference type="Pfam" id="PF00075"/>
    </source>
</evidence>
<comment type="caution">
    <text evidence="2">The sequence shown here is derived from an EMBL/GenBank/DDBJ whole genome shotgun (WGS) entry which is preliminary data.</text>
</comment>
<name>A0AAD7N0F3_9AGAR</name>
<dbReference type="Proteomes" id="UP001215280">
    <property type="component" value="Unassembled WGS sequence"/>
</dbReference>
<gene>
    <name evidence="2" type="ORF">DFH07DRAFT_682132</name>
</gene>
<dbReference type="InterPro" id="IPR002156">
    <property type="entry name" value="RNaseH_domain"/>
</dbReference>
<accession>A0AAD7N0F3</accession>
<feature type="non-terminal residue" evidence="2">
    <location>
        <position position="168"/>
    </location>
</feature>
<dbReference type="InterPro" id="IPR012337">
    <property type="entry name" value="RNaseH-like_sf"/>
</dbReference>
<dbReference type="GO" id="GO:0004523">
    <property type="term" value="F:RNA-DNA hybrid ribonuclease activity"/>
    <property type="evidence" value="ECO:0007669"/>
    <property type="project" value="InterPro"/>
</dbReference>
<feature type="domain" description="RNase H type-1" evidence="1">
    <location>
        <begin position="59"/>
        <end position="148"/>
    </location>
</feature>
<reference evidence="2" key="1">
    <citation type="submission" date="2023-03" db="EMBL/GenBank/DDBJ databases">
        <title>Massive genome expansion in bonnet fungi (Mycena s.s.) driven by repeated elements and novel gene families across ecological guilds.</title>
        <authorList>
            <consortium name="Lawrence Berkeley National Laboratory"/>
            <person name="Harder C.B."/>
            <person name="Miyauchi S."/>
            <person name="Viragh M."/>
            <person name="Kuo A."/>
            <person name="Thoen E."/>
            <person name="Andreopoulos B."/>
            <person name="Lu D."/>
            <person name="Skrede I."/>
            <person name="Drula E."/>
            <person name="Henrissat B."/>
            <person name="Morin E."/>
            <person name="Kohler A."/>
            <person name="Barry K."/>
            <person name="LaButti K."/>
            <person name="Morin E."/>
            <person name="Salamov A."/>
            <person name="Lipzen A."/>
            <person name="Mereny Z."/>
            <person name="Hegedus B."/>
            <person name="Baldrian P."/>
            <person name="Stursova M."/>
            <person name="Weitz H."/>
            <person name="Taylor A."/>
            <person name="Grigoriev I.V."/>
            <person name="Nagy L.G."/>
            <person name="Martin F."/>
            <person name="Kauserud H."/>
        </authorList>
    </citation>
    <scope>NUCLEOTIDE SEQUENCE</scope>
    <source>
        <strain evidence="2">CBHHK188m</strain>
    </source>
</reference>
<dbReference type="Pfam" id="PF00075">
    <property type="entry name" value="RNase_H"/>
    <property type="match status" value="1"/>
</dbReference>
<dbReference type="GO" id="GO:0003676">
    <property type="term" value="F:nucleic acid binding"/>
    <property type="evidence" value="ECO:0007669"/>
    <property type="project" value="InterPro"/>
</dbReference>
<dbReference type="EMBL" id="JARJLG010000124">
    <property type="protein sequence ID" value="KAJ7741151.1"/>
    <property type="molecule type" value="Genomic_DNA"/>
</dbReference>
<dbReference type="SUPFAM" id="SSF53098">
    <property type="entry name" value="Ribonuclease H-like"/>
    <property type="match status" value="1"/>
</dbReference>